<evidence type="ECO:0008006" key="6">
    <source>
        <dbReference type="Google" id="ProtNLM"/>
    </source>
</evidence>
<proteinExistence type="predicted"/>
<dbReference type="EMBL" id="CAJOBA010043659">
    <property type="protein sequence ID" value="CAF4152832.1"/>
    <property type="molecule type" value="Genomic_DNA"/>
</dbReference>
<name>A0A814S7U5_9BILA</name>
<dbReference type="Proteomes" id="UP000681722">
    <property type="component" value="Unassembled WGS sequence"/>
</dbReference>
<evidence type="ECO:0000313" key="5">
    <source>
        <dbReference type="Proteomes" id="UP000663829"/>
    </source>
</evidence>
<dbReference type="Proteomes" id="UP000677228">
    <property type="component" value="Unassembled WGS sequence"/>
</dbReference>
<evidence type="ECO:0000313" key="4">
    <source>
        <dbReference type="EMBL" id="CAF4152832.1"/>
    </source>
</evidence>
<comment type="caution">
    <text evidence="1">The sequence shown here is derived from an EMBL/GenBank/DDBJ whole genome shotgun (WGS) entry which is preliminary data.</text>
</comment>
<protein>
    <recommendedName>
        <fullName evidence="6">Retrotransposon gag domain-containing protein</fullName>
    </recommendedName>
</protein>
<keyword evidence="5" id="KW-1185">Reference proteome</keyword>
<dbReference type="EMBL" id="CAJNOQ010006696">
    <property type="protein sequence ID" value="CAF1144371.1"/>
    <property type="molecule type" value="Genomic_DNA"/>
</dbReference>
<dbReference type="Proteomes" id="UP000663829">
    <property type="component" value="Unassembled WGS sequence"/>
</dbReference>
<dbReference type="EMBL" id="CAJOBC010006696">
    <property type="protein sequence ID" value="CAF3907978.1"/>
    <property type="molecule type" value="Genomic_DNA"/>
</dbReference>
<evidence type="ECO:0000313" key="2">
    <source>
        <dbReference type="EMBL" id="CAF1341689.1"/>
    </source>
</evidence>
<reference evidence="1" key="1">
    <citation type="submission" date="2021-02" db="EMBL/GenBank/DDBJ databases">
        <authorList>
            <person name="Nowell W R."/>
        </authorList>
    </citation>
    <scope>NUCLEOTIDE SEQUENCE</scope>
</reference>
<gene>
    <name evidence="1" type="ORF">GPM918_LOCUS20852</name>
    <name evidence="2" type="ORF">OVA965_LOCUS30373</name>
    <name evidence="3" type="ORF">SRO942_LOCUS20849</name>
    <name evidence="4" type="ORF">TMI583_LOCUS31171</name>
</gene>
<evidence type="ECO:0000313" key="3">
    <source>
        <dbReference type="EMBL" id="CAF3907978.1"/>
    </source>
</evidence>
<dbReference type="PANTHER" id="PTHR33198">
    <property type="entry name" value="ANK_REP_REGION DOMAIN-CONTAINING PROTEIN-RELATED"/>
    <property type="match status" value="1"/>
</dbReference>
<accession>A0A814S7U5</accession>
<organism evidence="1 5">
    <name type="scientific">Didymodactylos carnosus</name>
    <dbReference type="NCBI Taxonomy" id="1234261"/>
    <lineage>
        <taxon>Eukaryota</taxon>
        <taxon>Metazoa</taxon>
        <taxon>Spiralia</taxon>
        <taxon>Gnathifera</taxon>
        <taxon>Rotifera</taxon>
        <taxon>Eurotatoria</taxon>
        <taxon>Bdelloidea</taxon>
        <taxon>Philodinida</taxon>
        <taxon>Philodinidae</taxon>
        <taxon>Didymodactylos</taxon>
    </lineage>
</organism>
<dbReference type="PANTHER" id="PTHR33198:SF19">
    <property type="entry name" value="CCHC-TYPE DOMAIN-CONTAINING PROTEIN"/>
    <property type="match status" value="1"/>
</dbReference>
<dbReference type="AlphaFoldDB" id="A0A814S7U5"/>
<evidence type="ECO:0000313" key="1">
    <source>
        <dbReference type="EMBL" id="CAF1144371.1"/>
    </source>
</evidence>
<dbReference type="OrthoDB" id="10028501at2759"/>
<sequence>MPRIRTTVEQTPRSNTYRLHEFDPTSYSWDDWEILFDTYVDVEYVTDDNKKRNLLITALSVQPFKTLISVCKPKIPAECTYREIIQKLRTNYARVTFSSTERIKFFATRQESSQTLTDFANYLRDKTITCKFPSDFHEEALITAFVDGLRNENVRKHLMQQNLEKFEETLNTARTFESVLMQGANVKGSLSEDFSVMKIQKHHKTNYKSPITNQIVQVMDLRIIHNQNVAFVVLPATSVTKKATLLKFVAQKQL</sequence>
<dbReference type="EMBL" id="CAJNOK010022034">
    <property type="protein sequence ID" value="CAF1341689.1"/>
    <property type="molecule type" value="Genomic_DNA"/>
</dbReference>
<dbReference type="Proteomes" id="UP000682733">
    <property type="component" value="Unassembled WGS sequence"/>
</dbReference>